<accession>A0ABD1YV20</accession>
<dbReference type="AlphaFoldDB" id="A0ABD1YV20"/>
<dbReference type="Proteomes" id="UP001605036">
    <property type="component" value="Unassembled WGS sequence"/>
</dbReference>
<keyword evidence="2" id="KW-1185">Reference proteome</keyword>
<evidence type="ECO:0000313" key="2">
    <source>
        <dbReference type="Proteomes" id="UP001605036"/>
    </source>
</evidence>
<comment type="caution">
    <text evidence="1">The sequence shown here is derived from an EMBL/GenBank/DDBJ whole genome shotgun (WGS) entry which is preliminary data.</text>
</comment>
<proteinExistence type="predicted"/>
<gene>
    <name evidence="1" type="ORF">R1flu_005895</name>
</gene>
<sequence length="100" mass="10860">MQLSGFSTPRIPQPRCRDSWVTWPGQRGKSALGILRWLMATLANPQVHTSYHWEKTHCVEVIVLSPHDPTQSSVSSYGQKAGCLGLGQSIGGTVTSRAGN</sequence>
<name>A0ABD1YV20_9MARC</name>
<protein>
    <submittedName>
        <fullName evidence="1">Uncharacterized protein</fullName>
    </submittedName>
</protein>
<evidence type="ECO:0000313" key="1">
    <source>
        <dbReference type="EMBL" id="KAL2634416.1"/>
    </source>
</evidence>
<dbReference type="EMBL" id="JBHFFA010000003">
    <property type="protein sequence ID" value="KAL2634416.1"/>
    <property type="molecule type" value="Genomic_DNA"/>
</dbReference>
<reference evidence="1 2" key="1">
    <citation type="submission" date="2024-09" db="EMBL/GenBank/DDBJ databases">
        <title>Chromosome-scale assembly of Riccia fluitans.</title>
        <authorList>
            <person name="Paukszto L."/>
            <person name="Sawicki J."/>
            <person name="Karawczyk K."/>
            <person name="Piernik-Szablinska J."/>
            <person name="Szczecinska M."/>
            <person name="Mazdziarz M."/>
        </authorList>
    </citation>
    <scope>NUCLEOTIDE SEQUENCE [LARGE SCALE GENOMIC DNA]</scope>
    <source>
        <strain evidence="1">Rf_01</strain>
        <tissue evidence="1">Aerial parts of the thallus</tissue>
    </source>
</reference>
<organism evidence="1 2">
    <name type="scientific">Riccia fluitans</name>
    <dbReference type="NCBI Taxonomy" id="41844"/>
    <lineage>
        <taxon>Eukaryota</taxon>
        <taxon>Viridiplantae</taxon>
        <taxon>Streptophyta</taxon>
        <taxon>Embryophyta</taxon>
        <taxon>Marchantiophyta</taxon>
        <taxon>Marchantiopsida</taxon>
        <taxon>Marchantiidae</taxon>
        <taxon>Marchantiales</taxon>
        <taxon>Ricciaceae</taxon>
        <taxon>Riccia</taxon>
    </lineage>
</organism>